<accession>A0A0D2JH58</accession>
<dbReference type="SUPFAM" id="SSF48403">
    <property type="entry name" value="Ankyrin repeat"/>
    <property type="match status" value="1"/>
</dbReference>
<name>A0A0D2JH58_9EURO</name>
<dbReference type="PROSITE" id="PS50297">
    <property type="entry name" value="ANK_REP_REGION"/>
    <property type="match status" value="4"/>
</dbReference>
<dbReference type="InterPro" id="IPR056884">
    <property type="entry name" value="NPHP3-like_N"/>
</dbReference>
<sequence>MLRRYPDMADYDYPGQEHDQLFESDYQHEGGKTCQNCDIQRVRKRRQRLDPRVRVHYGTIGSSNSVIRDAVERDKLKQKYNILCVEMEAAGLMAAAPCLVIRGICDYADSHKNKQWQPFAAAAAASYAKELLLVLPPVRQSVTRNPTSAEPYDLTRSVSMCTTPILGDGDPGPNSRQGTMVMDNPNGYQRLLDSLTFERMDARLMNVSNALTKTCTWLFQEEKFKLWIKRSNIEDHQGFLWTKGKPGSGKSTMMKKALETVKRQQPRDIIISYFFNARAPGQLEKSSLGMYRSLVYQVLQASPRFQGRFVEMFASKDRGGAVDDWTAMELQGFLTDVVEGLGDLSLNIFIDALDEGNENDVRHLVAFLEDLSLNAVTYGKLLRICLSSRHYLQISIQKGLSLVMEHQDGHKDDIEMYVRKKLVGKEGARKSRLKDQICQKSSRVFLWVVLVIPILNQLYDRGQVAAMEKRLEEIPTELEGLFAEILARNAEDIHISVLLLQWVLFGMRPLSPLELSLAIQIGSTSAHSTGAISWSDEEELHRFLLDCSRGLTEITRTKPPVVQFIHETVREFLVRENGLENIDKTLSGNVKGRSHDRLKTVCVRYFDEYFSLDQKKYQPRSIPECTHPREEIQRELPLAEYIVNHMFSHADIAEGNGIRNRQFLRRFQARNSDDRLKWVQYRNTFQRHRARKYTVEVNLLYILAEQNLANLARVLIDDKANVNAHGQRYGNALQTTCAGGHHQMAQLLVERGADVGATGGEQRYALCAAIHGKHESIIRLLVGTNMLPPIKALEKSLFLAIARGYLDGVKILLDAGVATNCTNYREETPLYLAVSKCKLAVVNLLLQRGADVDAKGGYYGYPLQTASARGYREIAQLLIEKGADINAQGGYYGNALQAASARGYREIARLLVEKGADINTQDGAYGYPLQTASAYGCVEIVQLLIEKGADVNAQGGYYGSALQAASTRGYQRIAHLLIEKGADVNAQGGHYGSALQAALRFRHDEVARLLTENGAGGK</sequence>
<dbReference type="AlphaFoldDB" id="A0A0D2JH58"/>
<dbReference type="InterPro" id="IPR036770">
    <property type="entry name" value="Ankyrin_rpt-contain_sf"/>
</dbReference>
<dbReference type="OrthoDB" id="194358at2759"/>
<dbReference type="Gene3D" id="3.40.50.300">
    <property type="entry name" value="P-loop containing nucleotide triphosphate hydrolases"/>
    <property type="match status" value="1"/>
</dbReference>
<dbReference type="InterPro" id="IPR027417">
    <property type="entry name" value="P-loop_NTPase"/>
</dbReference>
<dbReference type="RefSeq" id="XP_013275836.1">
    <property type="nucleotide sequence ID" value="XM_013420382.1"/>
</dbReference>
<protein>
    <recommendedName>
        <fullName evidence="7">Nucleoside phosphorylase domain-containing protein</fullName>
    </recommendedName>
</protein>
<evidence type="ECO:0000259" key="3">
    <source>
        <dbReference type="Pfam" id="PF01048"/>
    </source>
</evidence>
<dbReference type="EMBL" id="KN847476">
    <property type="protein sequence ID" value="KIX08700.1"/>
    <property type="molecule type" value="Genomic_DNA"/>
</dbReference>
<feature type="repeat" description="ANK" evidence="2">
    <location>
        <begin position="891"/>
        <end position="923"/>
    </location>
</feature>
<dbReference type="Pfam" id="PF00023">
    <property type="entry name" value="Ank"/>
    <property type="match status" value="1"/>
</dbReference>
<keyword evidence="2" id="KW-0040">ANK repeat</keyword>
<feature type="repeat" description="ANK" evidence="2">
    <location>
        <begin position="928"/>
        <end position="956"/>
    </location>
</feature>
<dbReference type="Proteomes" id="UP000053617">
    <property type="component" value="Unassembled WGS sequence"/>
</dbReference>
<reference evidence="5 6" key="1">
    <citation type="submission" date="2015-01" db="EMBL/GenBank/DDBJ databases">
        <title>The Genome Sequence of Rhinocladiella mackenzie CBS 650.93.</title>
        <authorList>
            <consortium name="The Broad Institute Genomics Platform"/>
            <person name="Cuomo C."/>
            <person name="de Hoog S."/>
            <person name="Gorbushina A."/>
            <person name="Stielow B."/>
            <person name="Teixiera M."/>
            <person name="Abouelleil A."/>
            <person name="Chapman S.B."/>
            <person name="Priest M."/>
            <person name="Young S.K."/>
            <person name="Wortman J."/>
            <person name="Nusbaum C."/>
            <person name="Birren B."/>
        </authorList>
    </citation>
    <scope>NUCLEOTIDE SEQUENCE [LARGE SCALE GENOMIC DNA]</scope>
    <source>
        <strain evidence="5 6">CBS 650.93</strain>
    </source>
</reference>
<proteinExistence type="predicted"/>
<dbReference type="Pfam" id="PF01048">
    <property type="entry name" value="PNP_UDP_1"/>
    <property type="match status" value="1"/>
</dbReference>
<keyword evidence="6" id="KW-1185">Reference proteome</keyword>
<dbReference type="Pfam" id="PF24883">
    <property type="entry name" value="NPHP3_N"/>
    <property type="match status" value="1"/>
</dbReference>
<evidence type="ECO:0008006" key="7">
    <source>
        <dbReference type="Google" id="ProtNLM"/>
    </source>
</evidence>
<feature type="repeat" description="ANK" evidence="2">
    <location>
        <begin position="957"/>
        <end position="989"/>
    </location>
</feature>
<dbReference type="InterPro" id="IPR035994">
    <property type="entry name" value="Nucleoside_phosphorylase_sf"/>
</dbReference>
<dbReference type="Gene3D" id="3.40.50.1580">
    <property type="entry name" value="Nucleoside phosphorylase domain"/>
    <property type="match status" value="1"/>
</dbReference>
<dbReference type="PANTHER" id="PTHR10039">
    <property type="entry name" value="AMELOGENIN"/>
    <property type="match status" value="1"/>
</dbReference>
<feature type="domain" description="Nucleoside phosphorylase" evidence="3">
    <location>
        <begin position="41"/>
        <end position="117"/>
    </location>
</feature>
<dbReference type="Pfam" id="PF12796">
    <property type="entry name" value="Ank_2"/>
    <property type="match status" value="2"/>
</dbReference>
<dbReference type="STRING" id="1442369.A0A0D2JH58"/>
<dbReference type="PANTHER" id="PTHR10039:SF5">
    <property type="entry name" value="NACHT DOMAIN-CONTAINING PROTEIN"/>
    <property type="match status" value="1"/>
</dbReference>
<feature type="repeat" description="ANK" evidence="2">
    <location>
        <begin position="825"/>
        <end position="857"/>
    </location>
</feature>
<feature type="domain" description="Nephrocystin 3-like N-terminal" evidence="4">
    <location>
        <begin position="214"/>
        <end position="389"/>
    </location>
</feature>
<dbReference type="InterPro" id="IPR000845">
    <property type="entry name" value="Nucleoside_phosphorylase_d"/>
</dbReference>
<feature type="repeat" description="ANK" evidence="2">
    <location>
        <begin position="862"/>
        <end position="890"/>
    </location>
</feature>
<dbReference type="GO" id="GO:0009116">
    <property type="term" value="P:nucleoside metabolic process"/>
    <property type="evidence" value="ECO:0007669"/>
    <property type="project" value="InterPro"/>
</dbReference>
<organism evidence="5 6">
    <name type="scientific">Rhinocladiella mackenziei CBS 650.93</name>
    <dbReference type="NCBI Taxonomy" id="1442369"/>
    <lineage>
        <taxon>Eukaryota</taxon>
        <taxon>Fungi</taxon>
        <taxon>Dikarya</taxon>
        <taxon>Ascomycota</taxon>
        <taxon>Pezizomycotina</taxon>
        <taxon>Eurotiomycetes</taxon>
        <taxon>Chaetothyriomycetidae</taxon>
        <taxon>Chaetothyriales</taxon>
        <taxon>Herpotrichiellaceae</taxon>
        <taxon>Rhinocladiella</taxon>
    </lineage>
</organism>
<evidence type="ECO:0000313" key="6">
    <source>
        <dbReference type="Proteomes" id="UP000053617"/>
    </source>
</evidence>
<keyword evidence="1" id="KW-0677">Repeat</keyword>
<evidence type="ECO:0000256" key="2">
    <source>
        <dbReference type="PROSITE-ProRule" id="PRU00023"/>
    </source>
</evidence>
<evidence type="ECO:0000259" key="4">
    <source>
        <dbReference type="Pfam" id="PF24883"/>
    </source>
</evidence>
<evidence type="ECO:0000256" key="1">
    <source>
        <dbReference type="ARBA" id="ARBA00022737"/>
    </source>
</evidence>
<dbReference type="GeneID" id="25291428"/>
<gene>
    <name evidence="5" type="ORF">Z518_03357</name>
</gene>
<evidence type="ECO:0000313" key="5">
    <source>
        <dbReference type="EMBL" id="KIX08700.1"/>
    </source>
</evidence>
<dbReference type="VEuPathDB" id="FungiDB:Z518_03357"/>
<dbReference type="PROSITE" id="PS50088">
    <property type="entry name" value="ANK_REPEAT"/>
    <property type="match status" value="5"/>
</dbReference>
<dbReference type="InterPro" id="IPR002110">
    <property type="entry name" value="Ankyrin_rpt"/>
</dbReference>
<dbReference type="GO" id="GO:0003824">
    <property type="term" value="F:catalytic activity"/>
    <property type="evidence" value="ECO:0007669"/>
    <property type="project" value="InterPro"/>
</dbReference>
<dbReference type="HOGENOM" id="CLU_000288_34_2_1"/>
<dbReference type="SMART" id="SM00248">
    <property type="entry name" value="ANK"/>
    <property type="match status" value="9"/>
</dbReference>
<dbReference type="Gene3D" id="1.25.40.20">
    <property type="entry name" value="Ankyrin repeat-containing domain"/>
    <property type="match status" value="1"/>
</dbReference>
<dbReference type="SUPFAM" id="SSF53167">
    <property type="entry name" value="Purine and uridine phosphorylases"/>
    <property type="match status" value="1"/>
</dbReference>